<dbReference type="AlphaFoldDB" id="A0A8X6PR67"/>
<keyword evidence="3" id="KW-1185">Reference proteome</keyword>
<evidence type="ECO:0000313" key="2">
    <source>
        <dbReference type="EMBL" id="GFT84702.1"/>
    </source>
</evidence>
<gene>
    <name evidence="2" type="primary">AVEN_23645_1</name>
    <name evidence="2" type="ORF">NPIL_514812</name>
</gene>
<dbReference type="EMBL" id="BMAW01023816">
    <property type="protein sequence ID" value="GFT84702.1"/>
    <property type="molecule type" value="Genomic_DNA"/>
</dbReference>
<dbReference type="Gene3D" id="2.30.42.10">
    <property type="match status" value="1"/>
</dbReference>
<name>A0A8X6PR67_NEPPI</name>
<proteinExistence type="predicted"/>
<evidence type="ECO:0000259" key="1">
    <source>
        <dbReference type="PROSITE" id="PS50106"/>
    </source>
</evidence>
<evidence type="ECO:0000313" key="3">
    <source>
        <dbReference type="Proteomes" id="UP000887013"/>
    </source>
</evidence>
<dbReference type="SUPFAM" id="SSF50156">
    <property type="entry name" value="PDZ domain-like"/>
    <property type="match status" value="1"/>
</dbReference>
<comment type="caution">
    <text evidence="2">The sequence shown here is derived from an EMBL/GenBank/DDBJ whole genome shotgun (WGS) entry which is preliminary data.</text>
</comment>
<dbReference type="Proteomes" id="UP000887013">
    <property type="component" value="Unassembled WGS sequence"/>
</dbReference>
<dbReference type="InterPro" id="IPR041489">
    <property type="entry name" value="PDZ_6"/>
</dbReference>
<organism evidence="2 3">
    <name type="scientific">Nephila pilipes</name>
    <name type="common">Giant wood spider</name>
    <name type="synonym">Nephila maculata</name>
    <dbReference type="NCBI Taxonomy" id="299642"/>
    <lineage>
        <taxon>Eukaryota</taxon>
        <taxon>Metazoa</taxon>
        <taxon>Ecdysozoa</taxon>
        <taxon>Arthropoda</taxon>
        <taxon>Chelicerata</taxon>
        <taxon>Arachnida</taxon>
        <taxon>Araneae</taxon>
        <taxon>Araneomorphae</taxon>
        <taxon>Entelegynae</taxon>
        <taxon>Araneoidea</taxon>
        <taxon>Nephilidae</taxon>
        <taxon>Nephila</taxon>
    </lineage>
</organism>
<dbReference type="InterPro" id="IPR036034">
    <property type="entry name" value="PDZ_sf"/>
</dbReference>
<accession>A0A8X6PR67</accession>
<reference evidence="2" key="1">
    <citation type="submission" date="2020-08" db="EMBL/GenBank/DDBJ databases">
        <title>Multicomponent nature underlies the extraordinary mechanical properties of spider dragline silk.</title>
        <authorList>
            <person name="Kono N."/>
            <person name="Nakamura H."/>
            <person name="Mori M."/>
            <person name="Yoshida Y."/>
            <person name="Ohtoshi R."/>
            <person name="Malay A.D."/>
            <person name="Moran D.A.P."/>
            <person name="Tomita M."/>
            <person name="Numata K."/>
            <person name="Arakawa K."/>
        </authorList>
    </citation>
    <scope>NUCLEOTIDE SEQUENCE</scope>
</reference>
<protein>
    <submittedName>
        <fullName evidence="2">PDZ domain-containing protein</fullName>
    </submittedName>
</protein>
<dbReference type="PROSITE" id="PS50106">
    <property type="entry name" value="PDZ"/>
    <property type="match status" value="1"/>
</dbReference>
<dbReference type="Pfam" id="PF17820">
    <property type="entry name" value="PDZ_6"/>
    <property type="match status" value="1"/>
</dbReference>
<feature type="domain" description="PDZ" evidence="1">
    <location>
        <begin position="62"/>
        <end position="115"/>
    </location>
</feature>
<dbReference type="SMART" id="SM00228">
    <property type="entry name" value="PDZ"/>
    <property type="match status" value="1"/>
</dbReference>
<dbReference type="InterPro" id="IPR001478">
    <property type="entry name" value="PDZ"/>
</dbReference>
<dbReference type="OrthoDB" id="44841at2759"/>
<sequence length="217" mass="24612">MREKDSFNATNLSFCGRNLSNGNYWETSFQKTACASVTFDELATQGNGYFFDCRDRRNLPLQVNPGSKAYHQGLLEGDFLKMVNGYVTDGLSQMDVQNIIKETGTHLTLEVERNPVQSDIEKTYTARTTITLNGSPNYKPLFRLTFPICISTKQTDGKGVANNEKEKKSKESRACLRLFSWLLLLSLPQKNHVLPDPEIPHLASRTKIWEDGERKGR</sequence>